<proteinExistence type="predicted"/>
<name>A0A4P6MYU8_9MICO</name>
<dbReference type="OrthoDB" id="5772641at2"/>
<dbReference type="SUPFAM" id="SSF143100">
    <property type="entry name" value="TTHA1013/TTHA0281-like"/>
    <property type="match status" value="1"/>
</dbReference>
<dbReference type="InterPro" id="IPR035069">
    <property type="entry name" value="TTHA1013/TTHA0281-like"/>
</dbReference>
<keyword evidence="2" id="KW-1185">Reference proteome</keyword>
<sequence length="134" mass="14428">MDPQTDGSTPVKVTAQVVRSGDWWAIEVPEFPGVFTQVKRLDQAAVMVADAVATMTGVDPSEVEVSVRASLRPELQHDVDEAIRLRHEAEEARATATRQLAQAVTDVLGAGLTVRDAATLLEISPQRVSQVARA</sequence>
<organism evidence="1 2">
    <name type="scientific">Janibacter limosus</name>
    <dbReference type="NCBI Taxonomy" id="53458"/>
    <lineage>
        <taxon>Bacteria</taxon>
        <taxon>Bacillati</taxon>
        <taxon>Actinomycetota</taxon>
        <taxon>Actinomycetes</taxon>
        <taxon>Micrococcales</taxon>
        <taxon>Intrasporangiaceae</taxon>
        <taxon>Janibacter</taxon>
    </lineage>
</organism>
<dbReference type="KEGG" id="jli:EXU32_13670"/>
<dbReference type="Proteomes" id="UP000290408">
    <property type="component" value="Chromosome"/>
</dbReference>
<dbReference type="AlphaFoldDB" id="A0A4P6MYU8"/>
<dbReference type="EMBL" id="CP036164">
    <property type="protein sequence ID" value="QBF47205.1"/>
    <property type="molecule type" value="Genomic_DNA"/>
</dbReference>
<accession>A0A4P6MYU8</accession>
<reference evidence="1 2" key="1">
    <citation type="submission" date="2019-02" db="EMBL/GenBank/DDBJ databases">
        <title>Genomic data mining of an Antarctic deep-sea actinobacterium, Janibacterlimosus P3-3-X1.</title>
        <authorList>
            <person name="Liao L."/>
            <person name="Chen B."/>
        </authorList>
    </citation>
    <scope>NUCLEOTIDE SEQUENCE [LARGE SCALE GENOMIC DNA]</scope>
    <source>
        <strain evidence="1 2">P3-3-X1</strain>
    </source>
</reference>
<evidence type="ECO:0000313" key="1">
    <source>
        <dbReference type="EMBL" id="QBF47205.1"/>
    </source>
</evidence>
<evidence type="ECO:0000313" key="2">
    <source>
        <dbReference type="Proteomes" id="UP000290408"/>
    </source>
</evidence>
<protein>
    <submittedName>
        <fullName evidence="1">XRE family transcriptional regulator</fullName>
    </submittedName>
</protein>
<gene>
    <name evidence="1" type="ORF">EXU32_13670</name>
</gene>